<evidence type="ECO:0000259" key="11">
    <source>
        <dbReference type="Pfam" id="PF24621"/>
    </source>
</evidence>
<dbReference type="PANTHER" id="PTHR43622">
    <property type="entry name" value="3-DEHYDROQUINATE SYNTHASE"/>
    <property type="match status" value="1"/>
</dbReference>
<dbReference type="Gene3D" id="3.40.50.1970">
    <property type="match status" value="1"/>
</dbReference>
<dbReference type="PANTHER" id="PTHR43622:SF1">
    <property type="entry name" value="3-DEHYDROQUINATE SYNTHASE"/>
    <property type="match status" value="1"/>
</dbReference>
<comment type="cofactor">
    <cofactor evidence="1">
        <name>NAD(+)</name>
        <dbReference type="ChEBI" id="CHEBI:57540"/>
    </cofactor>
</comment>
<evidence type="ECO:0000256" key="1">
    <source>
        <dbReference type="ARBA" id="ARBA00001911"/>
    </source>
</evidence>
<dbReference type="GO" id="GO:0000166">
    <property type="term" value="F:nucleotide binding"/>
    <property type="evidence" value="ECO:0007669"/>
    <property type="project" value="UniProtKB-KW"/>
</dbReference>
<gene>
    <name evidence="12" type="ORF">METZ01_LOCUS4601</name>
</gene>
<evidence type="ECO:0000256" key="5">
    <source>
        <dbReference type="ARBA" id="ARBA00022741"/>
    </source>
</evidence>
<dbReference type="GO" id="GO:0005737">
    <property type="term" value="C:cytoplasm"/>
    <property type="evidence" value="ECO:0007669"/>
    <property type="project" value="InterPro"/>
</dbReference>
<dbReference type="Pfam" id="PF01761">
    <property type="entry name" value="DHQ_synthase"/>
    <property type="match status" value="1"/>
</dbReference>
<dbReference type="FunFam" id="3.40.50.1970:FF:000007">
    <property type="entry name" value="Pentafunctional AROM polypeptide"/>
    <property type="match status" value="1"/>
</dbReference>
<dbReference type="CDD" id="cd08195">
    <property type="entry name" value="DHQS"/>
    <property type="match status" value="1"/>
</dbReference>
<keyword evidence="8" id="KW-0456">Lyase</keyword>
<dbReference type="GO" id="GO:0009073">
    <property type="term" value="P:aromatic amino acid family biosynthetic process"/>
    <property type="evidence" value="ECO:0007669"/>
    <property type="project" value="InterPro"/>
</dbReference>
<evidence type="ECO:0000256" key="4">
    <source>
        <dbReference type="ARBA" id="ARBA00022723"/>
    </source>
</evidence>
<dbReference type="EMBL" id="UINC01000236">
    <property type="protein sequence ID" value="SUZ51747.1"/>
    <property type="molecule type" value="Genomic_DNA"/>
</dbReference>
<evidence type="ECO:0000256" key="8">
    <source>
        <dbReference type="ARBA" id="ARBA00023239"/>
    </source>
</evidence>
<name>A0A381NB59_9ZZZZ</name>
<keyword evidence="6" id="KW-0862">Zinc</keyword>
<evidence type="ECO:0000313" key="12">
    <source>
        <dbReference type="EMBL" id="SUZ51747.1"/>
    </source>
</evidence>
<comment type="cofactor">
    <cofactor evidence="3">
        <name>Zn(2+)</name>
        <dbReference type="ChEBI" id="CHEBI:29105"/>
    </cofactor>
</comment>
<feature type="domain" description="3-dehydroquinate synthase C-terminal" evidence="11">
    <location>
        <begin position="163"/>
        <end position="306"/>
    </location>
</feature>
<dbReference type="NCBIfam" id="TIGR01357">
    <property type="entry name" value="aroB"/>
    <property type="match status" value="1"/>
</dbReference>
<evidence type="ECO:0000256" key="9">
    <source>
        <dbReference type="ARBA" id="ARBA00023285"/>
    </source>
</evidence>
<evidence type="ECO:0000259" key="10">
    <source>
        <dbReference type="Pfam" id="PF01761"/>
    </source>
</evidence>
<dbReference type="PIRSF" id="PIRSF001455">
    <property type="entry name" value="DHQ_synth"/>
    <property type="match status" value="1"/>
</dbReference>
<evidence type="ECO:0000256" key="2">
    <source>
        <dbReference type="ARBA" id="ARBA00001941"/>
    </source>
</evidence>
<evidence type="ECO:0000256" key="7">
    <source>
        <dbReference type="ARBA" id="ARBA00023027"/>
    </source>
</evidence>
<dbReference type="InterPro" id="IPR016037">
    <property type="entry name" value="DHQ_synth_AroB"/>
</dbReference>
<keyword evidence="4" id="KW-0479">Metal-binding</keyword>
<accession>A0A381NB59</accession>
<dbReference type="InterPro" id="IPR030963">
    <property type="entry name" value="DHQ_synth_fam"/>
</dbReference>
<keyword evidence="7" id="KW-0520">NAD</keyword>
<dbReference type="AlphaFoldDB" id="A0A381NB59"/>
<feature type="domain" description="3-dehydroquinate synthase N-terminal" evidence="10">
    <location>
        <begin position="49"/>
        <end position="161"/>
    </location>
</feature>
<dbReference type="GO" id="GO:0046872">
    <property type="term" value="F:metal ion binding"/>
    <property type="evidence" value="ECO:0007669"/>
    <property type="project" value="UniProtKB-KW"/>
</dbReference>
<dbReference type="InterPro" id="IPR050071">
    <property type="entry name" value="Dehydroquinate_synthase"/>
</dbReference>
<keyword evidence="9" id="KW-0170">Cobalt</keyword>
<organism evidence="12">
    <name type="scientific">marine metagenome</name>
    <dbReference type="NCBI Taxonomy" id="408172"/>
    <lineage>
        <taxon>unclassified sequences</taxon>
        <taxon>metagenomes</taxon>
        <taxon>ecological metagenomes</taxon>
    </lineage>
</organism>
<dbReference type="Gene3D" id="1.20.1090.10">
    <property type="entry name" value="Dehydroquinate synthase-like - alpha domain"/>
    <property type="match status" value="1"/>
</dbReference>
<keyword evidence="5" id="KW-0547">Nucleotide-binding</keyword>
<dbReference type="Pfam" id="PF24621">
    <property type="entry name" value="DHQS_C"/>
    <property type="match status" value="1"/>
</dbReference>
<dbReference type="InterPro" id="IPR056179">
    <property type="entry name" value="DHQS_C"/>
</dbReference>
<reference evidence="12" key="1">
    <citation type="submission" date="2018-05" db="EMBL/GenBank/DDBJ databases">
        <authorList>
            <person name="Lanie J.A."/>
            <person name="Ng W.-L."/>
            <person name="Kazmierczak K.M."/>
            <person name="Andrzejewski T.M."/>
            <person name="Davidsen T.M."/>
            <person name="Wayne K.J."/>
            <person name="Tettelin H."/>
            <person name="Glass J.I."/>
            <person name="Rusch D."/>
            <person name="Podicherti R."/>
            <person name="Tsui H.-C.T."/>
            <person name="Winkler M.E."/>
        </authorList>
    </citation>
    <scope>NUCLEOTIDE SEQUENCE</scope>
</reference>
<dbReference type="InterPro" id="IPR030960">
    <property type="entry name" value="DHQS/DOIS_N"/>
</dbReference>
<evidence type="ECO:0000256" key="3">
    <source>
        <dbReference type="ARBA" id="ARBA00001947"/>
    </source>
</evidence>
<proteinExistence type="predicted"/>
<sequence length="342" mass="38901">MIIDDYSNINKLITDNSYSSVFLLLDNNTENHCLDLFIKKSGIVNFNKVVVNDGEESKSIDTCEDVWKYLNTNNADRKSLLINIGGGVVTDLGGFIASTYLRGIDFINVPTTVLCMVDAAYGGKTGINFKSIKNQIGVINKPKGVLIDIDFLKTLSKEEYINGFAEIYKHSLITDNEDLQFKNLVKFDFNNDIKDIIHSYSSIKNKVVELDLYESNYRKVLNLGHTIGHAVESYSILSKEINKLKHGEAIAVGLITELYISHKIHKFNYNNLLSIKKELLGNFKKISFTTSDQKEIFKIMSYDKKNYNNKVKYVLLKGIGNPVIDQDVDDELFFKAFDFYNE</sequence>
<evidence type="ECO:0000256" key="6">
    <source>
        <dbReference type="ARBA" id="ARBA00022833"/>
    </source>
</evidence>
<comment type="cofactor">
    <cofactor evidence="2">
        <name>Co(2+)</name>
        <dbReference type="ChEBI" id="CHEBI:48828"/>
    </cofactor>
</comment>
<dbReference type="SUPFAM" id="SSF56796">
    <property type="entry name" value="Dehydroquinate synthase-like"/>
    <property type="match status" value="1"/>
</dbReference>
<dbReference type="GO" id="GO:0003856">
    <property type="term" value="F:3-dehydroquinate synthase activity"/>
    <property type="evidence" value="ECO:0007669"/>
    <property type="project" value="InterPro"/>
</dbReference>
<protein>
    <submittedName>
        <fullName evidence="12">Uncharacterized protein</fullName>
    </submittedName>
</protein>